<gene>
    <name evidence="1" type="ORF">CEXT_170261</name>
</gene>
<evidence type="ECO:0000313" key="1">
    <source>
        <dbReference type="EMBL" id="GIY53207.1"/>
    </source>
</evidence>
<evidence type="ECO:0000313" key="2">
    <source>
        <dbReference type="Proteomes" id="UP001054945"/>
    </source>
</evidence>
<accession>A0AAV4U628</accession>
<name>A0AAV4U628_CAEEX</name>
<keyword evidence="2" id="KW-1185">Reference proteome</keyword>
<reference evidence="1 2" key="1">
    <citation type="submission" date="2021-06" db="EMBL/GenBank/DDBJ databases">
        <title>Caerostris extrusa draft genome.</title>
        <authorList>
            <person name="Kono N."/>
            <person name="Arakawa K."/>
        </authorList>
    </citation>
    <scope>NUCLEOTIDE SEQUENCE [LARGE SCALE GENOMIC DNA]</scope>
</reference>
<comment type="caution">
    <text evidence="1">The sequence shown here is derived from an EMBL/GenBank/DDBJ whole genome shotgun (WGS) entry which is preliminary data.</text>
</comment>
<dbReference type="Proteomes" id="UP001054945">
    <property type="component" value="Unassembled WGS sequence"/>
</dbReference>
<proteinExistence type="predicted"/>
<dbReference type="AlphaFoldDB" id="A0AAV4U628"/>
<sequence length="114" mass="13094">MSNSRKCQINEFRSWTLKIRWVKMALFALAQRLLSPVLLQTVHTTLQCFPAPSHKFAENEIDSIKEVYGASSSLYRVSAEKCGLISFPSRFFTEEGMEYTVTDTEKCEENMLCV</sequence>
<protein>
    <submittedName>
        <fullName evidence="1">Uncharacterized protein</fullName>
    </submittedName>
</protein>
<dbReference type="EMBL" id="BPLR01012331">
    <property type="protein sequence ID" value="GIY53207.1"/>
    <property type="molecule type" value="Genomic_DNA"/>
</dbReference>
<organism evidence="1 2">
    <name type="scientific">Caerostris extrusa</name>
    <name type="common">Bark spider</name>
    <name type="synonym">Caerostris bankana</name>
    <dbReference type="NCBI Taxonomy" id="172846"/>
    <lineage>
        <taxon>Eukaryota</taxon>
        <taxon>Metazoa</taxon>
        <taxon>Ecdysozoa</taxon>
        <taxon>Arthropoda</taxon>
        <taxon>Chelicerata</taxon>
        <taxon>Arachnida</taxon>
        <taxon>Araneae</taxon>
        <taxon>Araneomorphae</taxon>
        <taxon>Entelegynae</taxon>
        <taxon>Araneoidea</taxon>
        <taxon>Araneidae</taxon>
        <taxon>Caerostris</taxon>
    </lineage>
</organism>